<feature type="transmembrane region" description="Helical" evidence="13">
    <location>
        <begin position="20"/>
        <end position="36"/>
    </location>
</feature>
<dbReference type="InterPro" id="IPR005828">
    <property type="entry name" value="MFS_sugar_transport-like"/>
</dbReference>
<evidence type="ECO:0000313" key="17">
    <source>
        <dbReference type="Proteomes" id="UP001172681"/>
    </source>
</evidence>
<dbReference type="GO" id="GO:0005730">
    <property type="term" value="C:nucleolus"/>
    <property type="evidence" value="ECO:0007669"/>
    <property type="project" value="TreeGrafter"/>
</dbReference>
<evidence type="ECO:0000256" key="9">
    <source>
        <dbReference type="ARBA" id="ARBA00023136"/>
    </source>
</evidence>
<feature type="domain" description="RRM" evidence="14">
    <location>
        <begin position="670"/>
        <end position="748"/>
    </location>
</feature>
<evidence type="ECO:0000256" key="5">
    <source>
        <dbReference type="ARBA" id="ARBA00022692"/>
    </source>
</evidence>
<dbReference type="InterPro" id="IPR020846">
    <property type="entry name" value="MFS_dom"/>
</dbReference>
<dbReference type="InterPro" id="IPR035979">
    <property type="entry name" value="RBD_domain_sf"/>
</dbReference>
<evidence type="ECO:0000256" key="7">
    <source>
        <dbReference type="ARBA" id="ARBA00022884"/>
    </source>
</evidence>
<accession>A0AA38Y6F9</accession>
<sequence length="1253" mass="139056">MTDSSPSRANEGYRRSNTNVLVYSFIVGIAAMTFGFDQGLTGGFLAMQPFLKDYGYFEPALGGYAMTARSQTLMYGIEVACIGGAAMAAGWIGSRYGRKILLYLCAVCAMIGVAIQIVPHYPVMVFGRGIMGLGIGFAANGCLVMWSEMPPAHLRGLIIIFYQVFLNIPNFIGACVNEGTHTLKTAWAYRIGLLVAIAPPMLLLAFLWIVPESPRWLVSRGKVQQGKTNMTKIRGESWPEEEIDEEIREISFFVEVEATVEKSTSYLDCLKGTDLRRTMISLLILCGQQFFGVAFFAGFLTYFFTLVGINNAFLATVISNVCSIAGAVGSFPMVKYWGRRPILIFGGIIQSFCMMAFAIISVAAPTSSAASKSVIAFISLFQFSYSFTWGTAGNALAVEVLSTRLRSKAIGIASSCSWIICLGVTCGSPFMINPQYGNLGTKIGFVFGSTAIVVTLLTILFVPETKDRTLEEIDEMFLNRVPTRKFKSYICTGNVGDYSITQHETKNVLEKGHAVENQENMESSTKRRKLSDDNYEAVPPSTEKPNTQEIATSKEQRNSLFVRSLPASVTTERLAEHFSQSFPLKHAVVVVDHETKISKGFGFVTFADAEDAQAAIEQFNNTTLDGRKIKVEAALSRHRETEEGLKSSENRTAAELRAQREKERAQVQQPRLIVRNLPWSIKTGDDLALLFRSYGKVKHAVVPQKGPRVQYGFGIVVLRGKKNAERAIAGVNGKEVDGRTLAVDWAVDKETWEQQQKQQQNDSETAVQAAEQDATAKTASDSAEDSDGIEDIDNDGNSEDELDDEIMDDVEGVGSEEDGSENQSSLDEASEDEEQHDPRNDSTIFIRNLPFTADDDSLKEHFSLFGPVRYARVVYDPETERSRGTAFVCFYKVDDAKACVKDAPKPPSATPVNDNDKKRKGEAVKHSILQNEATDPSGRYTLEGRVLQVSRALSRGDANRRAAEASEKRDIRDRDKRRLYLLSEGSIPRGSKLYELLGKPEIDIRESSARQRQSIIKNNPNLCLSLTRLSVRNLPRSIDSKQLKALAREAVVGFAKDVKAGLRQALSKEELRREGDEMKEAERQRRFAGKGIVKQAKVVFEDQKGTKVHDGAGRSRGYGFIEYASHRNALAGLRWLNGHMVKSSDGERGKRLIVEFAIENAQVIQRRNEKERRFKENRGKKVHENGRGDENRRDGSAKEGKGKKRKQRDGEGGEGEKEKKTTGNAVDGEEKNSLAKRNRIIAKKRQARKNRKG</sequence>
<feature type="compositionally biased region" description="Basic and acidic residues" evidence="12">
    <location>
        <begin position="914"/>
        <end position="925"/>
    </location>
</feature>
<comment type="caution">
    <text evidence="16">The sequence shown here is derived from an EMBL/GenBank/DDBJ whole genome shotgun (WGS) entry which is preliminary data.</text>
</comment>
<feature type="transmembrane region" description="Helical" evidence="13">
    <location>
        <begin position="280"/>
        <end position="306"/>
    </location>
</feature>
<evidence type="ECO:0000256" key="13">
    <source>
        <dbReference type="SAM" id="Phobius"/>
    </source>
</evidence>
<feature type="compositionally biased region" description="Acidic residues" evidence="12">
    <location>
        <begin position="782"/>
        <end position="820"/>
    </location>
</feature>
<feature type="transmembrane region" description="Helical" evidence="13">
    <location>
        <begin position="73"/>
        <end position="93"/>
    </location>
</feature>
<dbReference type="NCBIfam" id="TIGR00879">
    <property type="entry name" value="SP"/>
    <property type="match status" value="1"/>
</dbReference>
<evidence type="ECO:0000256" key="11">
    <source>
        <dbReference type="PROSITE-ProRule" id="PRU00176"/>
    </source>
</evidence>
<dbReference type="SUPFAM" id="SSF103473">
    <property type="entry name" value="MFS general substrate transporter"/>
    <property type="match status" value="1"/>
</dbReference>
<evidence type="ECO:0000256" key="6">
    <source>
        <dbReference type="ARBA" id="ARBA00022737"/>
    </source>
</evidence>
<dbReference type="CDD" id="cd12676">
    <property type="entry name" value="RRM3_Nop4p"/>
    <property type="match status" value="1"/>
</dbReference>
<keyword evidence="9 13" id="KW-0472">Membrane</keyword>
<organism evidence="16 17">
    <name type="scientific">Knufia peltigerae</name>
    <dbReference type="NCBI Taxonomy" id="1002370"/>
    <lineage>
        <taxon>Eukaryota</taxon>
        <taxon>Fungi</taxon>
        <taxon>Dikarya</taxon>
        <taxon>Ascomycota</taxon>
        <taxon>Pezizomycotina</taxon>
        <taxon>Eurotiomycetes</taxon>
        <taxon>Chaetothyriomycetidae</taxon>
        <taxon>Chaetothyriales</taxon>
        <taxon>Trichomeriaceae</taxon>
        <taxon>Knufia</taxon>
    </lineage>
</organism>
<keyword evidence="4" id="KW-0813">Transport</keyword>
<proteinExistence type="inferred from homology"/>
<dbReference type="GO" id="GO:0022857">
    <property type="term" value="F:transmembrane transporter activity"/>
    <property type="evidence" value="ECO:0007669"/>
    <property type="project" value="InterPro"/>
</dbReference>
<evidence type="ECO:0000256" key="1">
    <source>
        <dbReference type="ARBA" id="ARBA00004123"/>
    </source>
</evidence>
<dbReference type="CDD" id="cd12677">
    <property type="entry name" value="RRM4_Nop4p"/>
    <property type="match status" value="1"/>
</dbReference>
<dbReference type="SUPFAM" id="SSF54928">
    <property type="entry name" value="RNA-binding domain, RBD"/>
    <property type="match status" value="3"/>
</dbReference>
<dbReference type="PROSITE" id="PS50850">
    <property type="entry name" value="MFS"/>
    <property type="match status" value="1"/>
</dbReference>
<dbReference type="InterPro" id="IPR036259">
    <property type="entry name" value="MFS_trans_sf"/>
</dbReference>
<keyword evidence="17" id="KW-1185">Reference proteome</keyword>
<dbReference type="EMBL" id="JAPDRN010000028">
    <property type="protein sequence ID" value="KAJ9636664.1"/>
    <property type="molecule type" value="Genomic_DNA"/>
</dbReference>
<keyword evidence="5 13" id="KW-0812">Transmembrane</keyword>
<feature type="transmembrane region" description="Helical" evidence="13">
    <location>
        <begin position="312"/>
        <end position="331"/>
    </location>
</feature>
<feature type="transmembrane region" description="Helical" evidence="13">
    <location>
        <begin position="343"/>
        <end position="363"/>
    </location>
</feature>
<evidence type="ECO:0000256" key="10">
    <source>
        <dbReference type="ARBA" id="ARBA00023242"/>
    </source>
</evidence>
<reference evidence="16" key="1">
    <citation type="submission" date="2022-10" db="EMBL/GenBank/DDBJ databases">
        <title>Culturing micro-colonial fungi from biological soil crusts in the Mojave desert and describing Neophaeococcomyces mojavensis, and introducing the new genera and species Taxawa tesnikishii.</title>
        <authorList>
            <person name="Kurbessoian T."/>
            <person name="Stajich J.E."/>
        </authorList>
    </citation>
    <scope>NUCLEOTIDE SEQUENCE</scope>
    <source>
        <strain evidence="16">TK_35</strain>
    </source>
</reference>
<dbReference type="InterPro" id="IPR034808">
    <property type="entry name" value="Nop4p_RRM3"/>
</dbReference>
<feature type="domain" description="RRM" evidence="14">
    <location>
        <begin position="1027"/>
        <end position="1159"/>
    </location>
</feature>
<keyword evidence="6" id="KW-0677">Repeat</keyword>
<feature type="region of interest" description="Disordered" evidence="12">
    <location>
        <begin position="901"/>
        <end position="937"/>
    </location>
</feature>
<keyword evidence="10" id="KW-0539">Nucleus</keyword>
<keyword evidence="7 11" id="KW-0694">RNA-binding</keyword>
<feature type="domain" description="RRM" evidence="14">
    <location>
        <begin position="842"/>
        <end position="954"/>
    </location>
</feature>
<gene>
    <name evidence="16" type="primary">NOP4</name>
    <name evidence="16" type="ORF">H2204_005264</name>
</gene>
<dbReference type="Pfam" id="PF00083">
    <property type="entry name" value="Sugar_tr"/>
    <property type="match status" value="1"/>
</dbReference>
<feature type="region of interest" description="Disordered" evidence="12">
    <location>
        <begin position="1169"/>
        <end position="1253"/>
    </location>
</feature>
<dbReference type="SMART" id="SM00360">
    <property type="entry name" value="RRM"/>
    <property type="match status" value="4"/>
</dbReference>
<feature type="transmembrane region" description="Helical" evidence="13">
    <location>
        <begin position="125"/>
        <end position="146"/>
    </location>
</feature>
<dbReference type="Pfam" id="PF00076">
    <property type="entry name" value="RRM_1"/>
    <property type="match status" value="3"/>
</dbReference>
<dbReference type="PROSITE" id="PS50102">
    <property type="entry name" value="RRM"/>
    <property type="match status" value="4"/>
</dbReference>
<comment type="subcellular location">
    <subcellularLocation>
        <location evidence="2">Membrane</location>
        <topology evidence="2">Multi-pass membrane protein</topology>
    </subcellularLocation>
    <subcellularLocation>
        <location evidence="1">Nucleus</location>
    </subcellularLocation>
</comment>
<dbReference type="InterPro" id="IPR003663">
    <property type="entry name" value="Sugar/inositol_transpt"/>
</dbReference>
<dbReference type="PANTHER" id="PTHR48039:SF5">
    <property type="entry name" value="RNA-BINDING PROTEIN 28"/>
    <property type="match status" value="1"/>
</dbReference>
<dbReference type="GO" id="GO:0016020">
    <property type="term" value="C:membrane"/>
    <property type="evidence" value="ECO:0007669"/>
    <property type="project" value="UniProtKB-SubCell"/>
</dbReference>
<evidence type="ECO:0000256" key="8">
    <source>
        <dbReference type="ARBA" id="ARBA00022989"/>
    </source>
</evidence>
<comment type="similarity">
    <text evidence="3">Belongs to the major facilitator superfamily. Sugar transporter (TC 2.A.1.1) family.</text>
</comment>
<dbReference type="FunFam" id="3.30.70.330:FF:000406">
    <property type="entry name" value="Related to Nucleolar protein NOP4"/>
    <property type="match status" value="1"/>
</dbReference>
<dbReference type="InterPro" id="IPR034809">
    <property type="entry name" value="Nop4_RRM4"/>
</dbReference>
<evidence type="ECO:0000256" key="2">
    <source>
        <dbReference type="ARBA" id="ARBA00004141"/>
    </source>
</evidence>
<evidence type="ECO:0000313" key="16">
    <source>
        <dbReference type="EMBL" id="KAJ9636664.1"/>
    </source>
</evidence>
<protein>
    <submittedName>
        <fullName evidence="16">RNA recognition motif-containing protein</fullName>
    </submittedName>
</protein>
<feature type="transmembrane region" description="Helical" evidence="13">
    <location>
        <begin position="187"/>
        <end position="210"/>
    </location>
</feature>
<dbReference type="Gene3D" id="1.20.1250.20">
    <property type="entry name" value="MFS general substrate transporter like domains"/>
    <property type="match status" value="1"/>
</dbReference>
<feature type="domain" description="RRM" evidence="14">
    <location>
        <begin position="558"/>
        <end position="636"/>
    </location>
</feature>
<dbReference type="InterPro" id="IPR051945">
    <property type="entry name" value="RRM_MRD1_RNA_proc_ribogen"/>
</dbReference>
<feature type="transmembrane region" description="Helical" evidence="13">
    <location>
        <begin position="100"/>
        <end position="119"/>
    </location>
</feature>
<evidence type="ECO:0000259" key="15">
    <source>
        <dbReference type="PROSITE" id="PS50850"/>
    </source>
</evidence>
<feature type="transmembrane region" description="Helical" evidence="13">
    <location>
        <begin position="443"/>
        <end position="462"/>
    </location>
</feature>
<name>A0AA38Y6F9_9EURO</name>
<feature type="region of interest" description="Disordered" evidence="12">
    <location>
        <begin position="752"/>
        <end position="843"/>
    </location>
</feature>
<dbReference type="InterPro" id="IPR000504">
    <property type="entry name" value="RRM_dom"/>
</dbReference>
<evidence type="ECO:0000256" key="3">
    <source>
        <dbReference type="ARBA" id="ARBA00010992"/>
    </source>
</evidence>
<feature type="transmembrane region" description="Helical" evidence="13">
    <location>
        <begin position="153"/>
        <end position="172"/>
    </location>
</feature>
<feature type="transmembrane region" description="Helical" evidence="13">
    <location>
        <begin position="409"/>
        <end position="431"/>
    </location>
</feature>
<keyword evidence="8 13" id="KW-1133">Transmembrane helix</keyword>
<dbReference type="PANTHER" id="PTHR48039">
    <property type="entry name" value="RNA-BINDING MOTIF PROTEIN 14B"/>
    <property type="match status" value="1"/>
</dbReference>
<feature type="compositionally biased region" description="Basic and acidic residues" evidence="12">
    <location>
        <begin position="1208"/>
        <end position="1221"/>
    </location>
</feature>
<feature type="region of interest" description="Disordered" evidence="12">
    <location>
        <begin position="514"/>
        <end position="551"/>
    </location>
</feature>
<evidence type="ECO:0000256" key="4">
    <source>
        <dbReference type="ARBA" id="ARBA00022448"/>
    </source>
</evidence>
<feature type="compositionally biased region" description="Basic residues" evidence="12">
    <location>
        <begin position="1234"/>
        <end position="1253"/>
    </location>
</feature>
<dbReference type="Proteomes" id="UP001172681">
    <property type="component" value="Unassembled WGS sequence"/>
</dbReference>
<dbReference type="GO" id="GO:0003729">
    <property type="term" value="F:mRNA binding"/>
    <property type="evidence" value="ECO:0007669"/>
    <property type="project" value="TreeGrafter"/>
</dbReference>
<evidence type="ECO:0000259" key="14">
    <source>
        <dbReference type="PROSITE" id="PS50102"/>
    </source>
</evidence>
<dbReference type="AlphaFoldDB" id="A0AA38Y6F9"/>
<feature type="compositionally biased region" description="Basic and acidic residues" evidence="12">
    <location>
        <begin position="1169"/>
        <end position="1200"/>
    </location>
</feature>
<dbReference type="InterPro" id="IPR012677">
    <property type="entry name" value="Nucleotide-bd_a/b_plait_sf"/>
</dbReference>
<dbReference type="Gene3D" id="3.30.70.330">
    <property type="match status" value="4"/>
</dbReference>
<feature type="domain" description="Major facilitator superfamily (MFS) profile" evidence="15">
    <location>
        <begin position="23"/>
        <end position="466"/>
    </location>
</feature>
<evidence type="ECO:0000256" key="12">
    <source>
        <dbReference type="SAM" id="MobiDB-lite"/>
    </source>
</evidence>